<dbReference type="AlphaFoldDB" id="A0A1N7AEX7"/>
<evidence type="ECO:0000313" key="2">
    <source>
        <dbReference type="EMBL" id="OXS75799.1"/>
    </source>
</evidence>
<dbReference type="Gene3D" id="3.10.310.70">
    <property type="match status" value="1"/>
</dbReference>
<dbReference type="CDD" id="cd01300">
    <property type="entry name" value="YtcJ_like"/>
    <property type="match status" value="1"/>
</dbReference>
<evidence type="ECO:0000313" key="4">
    <source>
        <dbReference type="Proteomes" id="UP000186385"/>
    </source>
</evidence>
<dbReference type="Proteomes" id="UP000186385">
    <property type="component" value="Unassembled WGS sequence"/>
</dbReference>
<dbReference type="SUPFAM" id="SSF51556">
    <property type="entry name" value="Metallo-dependent hydrolases"/>
    <property type="match status" value="1"/>
</dbReference>
<keyword evidence="5" id="KW-1185">Reference proteome</keyword>
<dbReference type="Pfam" id="PF07969">
    <property type="entry name" value="Amidohydro_3"/>
    <property type="match status" value="1"/>
</dbReference>
<dbReference type="PANTHER" id="PTHR22642:SF2">
    <property type="entry name" value="PROTEIN LONG AFTER FAR-RED 3"/>
    <property type="match status" value="1"/>
</dbReference>
<dbReference type="InterPro" id="IPR033932">
    <property type="entry name" value="YtcJ-like"/>
</dbReference>
<dbReference type="EMBL" id="FTLX01000007">
    <property type="protein sequence ID" value="SIR37645.1"/>
    <property type="molecule type" value="Genomic_DNA"/>
</dbReference>
<organism evidence="3 4">
    <name type="scientific">Domibacillus enclensis</name>
    <dbReference type="NCBI Taxonomy" id="1017273"/>
    <lineage>
        <taxon>Bacteria</taxon>
        <taxon>Bacillati</taxon>
        <taxon>Bacillota</taxon>
        <taxon>Bacilli</taxon>
        <taxon>Bacillales</taxon>
        <taxon>Bacillaceae</taxon>
        <taxon>Domibacillus</taxon>
    </lineage>
</organism>
<reference evidence="5" key="2">
    <citation type="submission" date="2017-03" db="EMBL/GenBank/DDBJ databases">
        <title>Bacillus sp. V-88(T) DSM27956, whole genome shotgun sequencing project.</title>
        <authorList>
            <person name="Dastager S.G."/>
            <person name="Neurgaonkar P.S."/>
            <person name="Dharne M.S."/>
        </authorList>
    </citation>
    <scope>NUCLEOTIDE SEQUENCE [LARGE SCALE GENOMIC DNA]</scope>
    <source>
        <strain evidence="5">DSM 25145</strain>
    </source>
</reference>
<evidence type="ECO:0000259" key="1">
    <source>
        <dbReference type="Pfam" id="PF07969"/>
    </source>
</evidence>
<reference evidence="2" key="3">
    <citation type="submission" date="2017-03" db="EMBL/GenBank/DDBJ databases">
        <authorList>
            <person name="Dastager S.G."/>
            <person name="Neurgaonkar P.S."/>
            <person name="Dharne M.S."/>
        </authorList>
    </citation>
    <scope>NUCLEOTIDE SEQUENCE</scope>
    <source>
        <strain evidence="2">DSM 25145</strain>
    </source>
</reference>
<name>A0A1N7AEX7_9BACI</name>
<dbReference type="GO" id="GO:0016810">
    <property type="term" value="F:hydrolase activity, acting on carbon-nitrogen (but not peptide) bonds"/>
    <property type="evidence" value="ECO:0007669"/>
    <property type="project" value="InterPro"/>
</dbReference>
<dbReference type="Proteomes" id="UP000215545">
    <property type="component" value="Unassembled WGS sequence"/>
</dbReference>
<feature type="domain" description="Amidohydrolase 3" evidence="1">
    <location>
        <begin position="46"/>
        <end position="523"/>
    </location>
</feature>
<evidence type="ECO:0000313" key="3">
    <source>
        <dbReference type="EMBL" id="SIR37645.1"/>
    </source>
</evidence>
<dbReference type="Gene3D" id="2.30.40.10">
    <property type="entry name" value="Urease, subunit C, domain 1"/>
    <property type="match status" value="1"/>
</dbReference>
<dbReference type="OrthoDB" id="9767366at2"/>
<accession>A0A1N7AEX7</accession>
<dbReference type="EMBL" id="MWSK01000007">
    <property type="protein sequence ID" value="OXS75799.1"/>
    <property type="molecule type" value="Genomic_DNA"/>
</dbReference>
<dbReference type="Gene3D" id="3.20.20.140">
    <property type="entry name" value="Metal-dependent hydrolases"/>
    <property type="match status" value="1"/>
</dbReference>
<gene>
    <name evidence="2" type="ORF">B1B05_14815</name>
    <name evidence="3" type="ORF">SAMN05443094_107184</name>
</gene>
<dbReference type="InterPro" id="IPR013108">
    <property type="entry name" value="Amidohydro_3"/>
</dbReference>
<dbReference type="InterPro" id="IPR032466">
    <property type="entry name" value="Metal_Hydrolase"/>
</dbReference>
<reference evidence="3 4" key="1">
    <citation type="submission" date="2017-01" db="EMBL/GenBank/DDBJ databases">
        <authorList>
            <person name="Mah S.A."/>
            <person name="Swanson W.J."/>
            <person name="Moy G.W."/>
            <person name="Vacquier V.D."/>
        </authorList>
    </citation>
    <scope>NUCLEOTIDE SEQUENCE [LARGE SCALE GENOMIC DNA]</scope>
    <source>
        <strain evidence="3 4">NIO-1016</strain>
    </source>
</reference>
<dbReference type="RefSeq" id="WP_045852225.1">
    <property type="nucleotide sequence ID" value="NZ_FTLX01000007.1"/>
</dbReference>
<dbReference type="STRING" id="1017273.SAMN05443094_107184"/>
<dbReference type="InterPro" id="IPR011059">
    <property type="entry name" value="Metal-dep_hydrolase_composite"/>
</dbReference>
<proteinExistence type="predicted"/>
<evidence type="ECO:0000313" key="5">
    <source>
        <dbReference type="Proteomes" id="UP000215545"/>
    </source>
</evidence>
<sequence>MKQLWHNGTIYTMEREDETVESVLVEAGDIIDTGTFERLSTQADEYVDLEGAVMYPGFVDSHLHMLYEGETFVRLDVSGASSAEEMLELVREAASRTPEDQWLFGEGWNENSFVDPRIPTMEELDAIRREPIFLTRVCHHAALGNTAAFAAGGIDADRIPPAGGEIGLDEKGALNGLLYDKAMELVTDAIPKKGEAYVDYLTDVLERAVEEMLSYGLTGGHTEDLHYFGVYTNPLTAFKRVISEKRPFRVNLLRHHEVFEDMMKAETVYDEPFVEPGAMKIFADGALGGSTAALNEPYADQPENNGLLIHTDEEMAALVKLARRYGEAVAVHIIGDRAAEQVLTAIEQHPAPAGKRDRLIHACVLTDSLLDRLAQLPVVIDIQPAFVPSDFPWVIDRLGKDRISSAYQWKTLLQKGIMCAAGTDAPIESLNPLDTVYAAVERKKPGTQQESWGEDQGLSRFEAVRLYTYGSAQAIGKEHERGFIKTGYAADFSIFDRDLFTGTSEEMRTAQAVKTVVDGRIVFERSESGEKQSSRLPDD</sequence>
<dbReference type="PANTHER" id="PTHR22642">
    <property type="entry name" value="IMIDAZOLONEPROPIONASE"/>
    <property type="match status" value="1"/>
</dbReference>
<dbReference type="SUPFAM" id="SSF51338">
    <property type="entry name" value="Composite domain of metallo-dependent hydrolases"/>
    <property type="match status" value="1"/>
</dbReference>
<protein>
    <submittedName>
        <fullName evidence="2">Amidohydrolase</fullName>
    </submittedName>
</protein>